<evidence type="ECO:0000256" key="2">
    <source>
        <dbReference type="ARBA" id="ARBA00022801"/>
    </source>
</evidence>
<dbReference type="GO" id="GO:0016787">
    <property type="term" value="F:hydrolase activity"/>
    <property type="evidence" value="ECO:0007669"/>
    <property type="project" value="UniProtKB-KW"/>
</dbReference>
<evidence type="ECO:0000259" key="4">
    <source>
        <dbReference type="Pfam" id="PF00135"/>
    </source>
</evidence>
<dbReference type="PROSITE" id="PS00122">
    <property type="entry name" value="CARBOXYLESTERASE_B_1"/>
    <property type="match status" value="1"/>
</dbReference>
<comment type="caution">
    <text evidence="5">The sequence shown here is derived from an EMBL/GenBank/DDBJ whole genome shotgun (WGS) entry which is preliminary data.</text>
</comment>
<evidence type="ECO:0000256" key="1">
    <source>
        <dbReference type="ARBA" id="ARBA00005964"/>
    </source>
</evidence>
<dbReference type="SUPFAM" id="SSF53474">
    <property type="entry name" value="alpha/beta-Hydrolases"/>
    <property type="match status" value="1"/>
</dbReference>
<sequence length="552" mass="61660">MRSSRRNCYRPILSLVCTTMVENKHLHDDLASNAARVTVDTAFGPVVGGRAINGAVVFLEIPYALPPRRFEDPIALPKGYRYARKEYIQETAYGVQPLNDGQAAGGAFEDKVGFGKPSENPLFLNIAIPPSFPKKKGFPVKVYIHGGFLQFGSPHSFSSQAQYIAAERSEIWVNIGYRLSAFGFIASDRPKLTGNYGFKDQWLALEWIKANIEAFGGDPSDIQLTGLSAGAHSVHQILHHASILPKGKLAPFTTAVLQSNAIITDPKTPAELRPQFDALCRALKLDPEAPNILATLKDPIKVPWKSITEIIESEDFGKYGTFRGCLSDDWITVKPGPMEWQHSGLFARALKEHGVRSIVVGDLTEEWYLYSIAHPIRTPRDILPNLERYFPTNVARKMIDAFPRLSDGAGSDECVRLYGDIMSCGQVHLPVRLMARDLEASGFPVLRYEIRWTPEQHRPFGYVTHGCDRIIWALRIPSLQPDQAEVARAWLDRIAEELKAVESSKSRHGAQNMLTLKEDKTIGWTVDEKWGSLMELEKKVLDSKGKIIRSSL</sequence>
<dbReference type="InterPro" id="IPR029058">
    <property type="entry name" value="AB_hydrolase_fold"/>
</dbReference>
<accession>A0A8H4VK47</accession>
<feature type="domain" description="Carboxylesterase type B" evidence="4">
    <location>
        <begin position="38"/>
        <end position="286"/>
    </location>
</feature>
<proteinExistence type="inferred from homology"/>
<keyword evidence="6" id="KW-1185">Reference proteome</keyword>
<keyword evidence="2 3" id="KW-0378">Hydrolase</keyword>
<dbReference type="EC" id="3.1.1.-" evidence="3"/>
<evidence type="ECO:0000313" key="5">
    <source>
        <dbReference type="EMBL" id="KAF4610875.1"/>
    </source>
</evidence>
<dbReference type="Gene3D" id="3.40.50.1820">
    <property type="entry name" value="alpha/beta hydrolase"/>
    <property type="match status" value="1"/>
</dbReference>
<dbReference type="InterPro" id="IPR019826">
    <property type="entry name" value="Carboxylesterase_B_AS"/>
</dbReference>
<protein>
    <recommendedName>
        <fullName evidence="3">Carboxylic ester hydrolase</fullName>
        <ecNumber evidence="3">3.1.1.-</ecNumber>
    </recommendedName>
</protein>
<dbReference type="AlphaFoldDB" id="A0A8H4VK47"/>
<evidence type="ECO:0000256" key="3">
    <source>
        <dbReference type="RuleBase" id="RU361235"/>
    </source>
</evidence>
<dbReference type="Pfam" id="PF00135">
    <property type="entry name" value="COesterase"/>
    <property type="match status" value="1"/>
</dbReference>
<dbReference type="PANTHER" id="PTHR43142:SF1">
    <property type="entry name" value="CARBOXYLIC ESTER HYDROLASE"/>
    <property type="match status" value="1"/>
</dbReference>
<dbReference type="Proteomes" id="UP000521872">
    <property type="component" value="Unassembled WGS sequence"/>
</dbReference>
<dbReference type="EMBL" id="JAACJL010000058">
    <property type="protein sequence ID" value="KAF4610875.1"/>
    <property type="molecule type" value="Genomic_DNA"/>
</dbReference>
<reference evidence="5 6" key="1">
    <citation type="submission" date="2019-12" db="EMBL/GenBank/DDBJ databases">
        <authorList>
            <person name="Floudas D."/>
            <person name="Bentzer J."/>
            <person name="Ahren D."/>
            <person name="Johansson T."/>
            <person name="Persson P."/>
            <person name="Tunlid A."/>
        </authorList>
    </citation>
    <scope>NUCLEOTIDE SEQUENCE [LARGE SCALE GENOMIC DNA]</scope>
    <source>
        <strain evidence="5 6">CBS 102.39</strain>
    </source>
</reference>
<gene>
    <name evidence="5" type="ORF">D9613_007215</name>
</gene>
<evidence type="ECO:0000313" key="6">
    <source>
        <dbReference type="Proteomes" id="UP000521872"/>
    </source>
</evidence>
<organism evidence="5 6">
    <name type="scientific">Agrocybe pediades</name>
    <dbReference type="NCBI Taxonomy" id="84607"/>
    <lineage>
        <taxon>Eukaryota</taxon>
        <taxon>Fungi</taxon>
        <taxon>Dikarya</taxon>
        <taxon>Basidiomycota</taxon>
        <taxon>Agaricomycotina</taxon>
        <taxon>Agaricomycetes</taxon>
        <taxon>Agaricomycetidae</taxon>
        <taxon>Agaricales</taxon>
        <taxon>Agaricineae</taxon>
        <taxon>Strophariaceae</taxon>
        <taxon>Agrocybe</taxon>
    </lineage>
</organism>
<name>A0A8H4VK47_9AGAR</name>
<comment type="similarity">
    <text evidence="1 3">Belongs to the type-B carboxylesterase/lipase family.</text>
</comment>
<dbReference type="PANTHER" id="PTHR43142">
    <property type="entry name" value="CARBOXYLIC ESTER HYDROLASE"/>
    <property type="match status" value="1"/>
</dbReference>
<dbReference type="InterPro" id="IPR002018">
    <property type="entry name" value="CarbesteraseB"/>
</dbReference>